<sequence length="154" mass="18094">MVKRKKKATAQLGKQPPRYRFFLNPYQDMRWTKCPQCDNKMHQRKLPLVIHVDPMQVLSLNKICRYCPHCDLLIAHQDDVEHFLAIFFSEQKPEVVGNDYLVLGTLDKPVWKQGTQQQMTLQEMLEALHDFKEVVTFKLTGGWVRDEAKPSEKP</sequence>
<accession>A0A8J3IBD9</accession>
<evidence type="ECO:0000313" key="2">
    <source>
        <dbReference type="Proteomes" id="UP000612362"/>
    </source>
</evidence>
<gene>
    <name evidence="1" type="ORF">KSX_90440</name>
</gene>
<name>A0A8J3IBD9_9CHLR</name>
<evidence type="ECO:0000313" key="1">
    <source>
        <dbReference type="EMBL" id="GHO50881.1"/>
    </source>
</evidence>
<dbReference type="AlphaFoldDB" id="A0A8J3IBD9"/>
<protein>
    <submittedName>
        <fullName evidence="1">Uncharacterized protein</fullName>
    </submittedName>
</protein>
<organism evidence="1 2">
    <name type="scientific">Ktedonospora formicarum</name>
    <dbReference type="NCBI Taxonomy" id="2778364"/>
    <lineage>
        <taxon>Bacteria</taxon>
        <taxon>Bacillati</taxon>
        <taxon>Chloroflexota</taxon>
        <taxon>Ktedonobacteria</taxon>
        <taxon>Ktedonobacterales</taxon>
        <taxon>Ktedonobacteraceae</taxon>
        <taxon>Ktedonospora</taxon>
    </lineage>
</organism>
<proteinExistence type="predicted"/>
<dbReference type="Proteomes" id="UP000612362">
    <property type="component" value="Unassembled WGS sequence"/>
</dbReference>
<dbReference type="EMBL" id="BNJF01000009">
    <property type="protein sequence ID" value="GHO50881.1"/>
    <property type="molecule type" value="Genomic_DNA"/>
</dbReference>
<comment type="caution">
    <text evidence="1">The sequence shown here is derived from an EMBL/GenBank/DDBJ whole genome shotgun (WGS) entry which is preliminary data.</text>
</comment>
<reference evidence="1" key="1">
    <citation type="submission" date="2020-10" db="EMBL/GenBank/DDBJ databases">
        <title>Taxonomic study of unclassified bacteria belonging to the class Ktedonobacteria.</title>
        <authorList>
            <person name="Yabe S."/>
            <person name="Wang C.M."/>
            <person name="Zheng Y."/>
            <person name="Sakai Y."/>
            <person name="Cavaletti L."/>
            <person name="Monciardini P."/>
            <person name="Donadio S."/>
        </authorList>
    </citation>
    <scope>NUCLEOTIDE SEQUENCE</scope>
    <source>
        <strain evidence="1">SOSP1-1</strain>
    </source>
</reference>
<keyword evidence="2" id="KW-1185">Reference proteome</keyword>
<dbReference type="RefSeq" id="WP_220199832.1">
    <property type="nucleotide sequence ID" value="NZ_BNJF01000009.1"/>
</dbReference>